<sequence>MIVKHLEDVLGTKHDVDTETWNSRRLLLKKDGMGFSMHDTLIKAGTETQIWYKNHLEAVYCIEGEGEIEPEGDRIYPIRPGTLYALNGNEKHLLRAKSTMRMICVFNPPVTGEEVHDADGVYPLPEEDKAEAPSA</sequence>
<dbReference type="InterPro" id="IPR010462">
    <property type="entry name" value="Ectoine_synth"/>
</dbReference>
<dbReference type="Pfam" id="PF06339">
    <property type="entry name" value="Ectoine_synth"/>
    <property type="match status" value="1"/>
</dbReference>
<evidence type="ECO:0000256" key="7">
    <source>
        <dbReference type="ARBA" id="ARBA00048714"/>
    </source>
</evidence>
<dbReference type="SUPFAM" id="SSF51182">
    <property type="entry name" value="RmlC-like cupins"/>
    <property type="match status" value="1"/>
</dbReference>
<evidence type="ECO:0000256" key="1">
    <source>
        <dbReference type="ARBA" id="ARBA00005181"/>
    </source>
</evidence>
<dbReference type="PANTHER" id="PTHR39289:SF1">
    <property type="entry name" value="L-ECTOINE SYNTHASE"/>
    <property type="match status" value="1"/>
</dbReference>
<comment type="catalytic activity">
    <reaction evidence="7 8">
        <text>(2S)-4-acetamido-2-aminobutanoate = L-ectoine + H2O</text>
        <dbReference type="Rhea" id="RHEA:17281"/>
        <dbReference type="ChEBI" id="CHEBI:15377"/>
        <dbReference type="ChEBI" id="CHEBI:58515"/>
        <dbReference type="ChEBI" id="CHEBI:58929"/>
        <dbReference type="EC" id="4.2.1.108"/>
    </reaction>
</comment>
<comment type="caution">
    <text evidence="10">The sequence shown here is derived from an EMBL/GenBank/DDBJ whole genome shotgun (WGS) entry which is preliminary data.</text>
</comment>
<name>A0A2W1L8C0_9BACL</name>
<reference evidence="10 11" key="1">
    <citation type="submission" date="2018-06" db="EMBL/GenBank/DDBJ databases">
        <title>Paenibacillus imtechensis sp. nov.</title>
        <authorList>
            <person name="Pinnaka A.K."/>
            <person name="Singh H."/>
            <person name="Kaur M."/>
        </authorList>
    </citation>
    <scope>NUCLEOTIDE SEQUENCE [LARGE SCALE GENOMIC DNA]</scope>
    <source>
        <strain evidence="10 11">SMB1</strain>
    </source>
</reference>
<dbReference type="Gene3D" id="2.60.120.10">
    <property type="entry name" value="Jelly Rolls"/>
    <property type="match status" value="1"/>
</dbReference>
<protein>
    <recommendedName>
        <fullName evidence="4 8">L-ectoine synthase</fullName>
        <ecNumber evidence="3 8">4.2.1.108</ecNumber>
    </recommendedName>
    <alternativeName>
        <fullName evidence="6 8">N-acetyldiaminobutyrate dehydratase</fullName>
    </alternativeName>
</protein>
<evidence type="ECO:0000256" key="5">
    <source>
        <dbReference type="ARBA" id="ARBA00023239"/>
    </source>
</evidence>
<dbReference type="OrthoDB" id="4406415at2"/>
<dbReference type="UniPathway" id="UPA00067">
    <property type="reaction ID" value="UER00123"/>
</dbReference>
<dbReference type="GO" id="GO:0019491">
    <property type="term" value="P:ectoine biosynthetic process"/>
    <property type="evidence" value="ECO:0007669"/>
    <property type="project" value="UniProtKB-UniRule"/>
</dbReference>
<evidence type="ECO:0000256" key="8">
    <source>
        <dbReference type="HAMAP-Rule" id="MF_01255"/>
    </source>
</evidence>
<dbReference type="AlphaFoldDB" id="A0A2W1L8C0"/>
<evidence type="ECO:0000256" key="9">
    <source>
        <dbReference type="SAM" id="MobiDB-lite"/>
    </source>
</evidence>
<dbReference type="Proteomes" id="UP000249522">
    <property type="component" value="Unassembled WGS sequence"/>
</dbReference>
<dbReference type="InterPro" id="IPR011051">
    <property type="entry name" value="RmlC_Cupin_sf"/>
</dbReference>
<dbReference type="NCBIfam" id="NF009806">
    <property type="entry name" value="PRK13290.1"/>
    <property type="match status" value="1"/>
</dbReference>
<evidence type="ECO:0000256" key="2">
    <source>
        <dbReference type="ARBA" id="ARBA00009637"/>
    </source>
</evidence>
<evidence type="ECO:0000256" key="3">
    <source>
        <dbReference type="ARBA" id="ARBA00013192"/>
    </source>
</evidence>
<dbReference type="HAMAP" id="MF_01255">
    <property type="entry name" value="Ectoine_synth"/>
    <property type="match status" value="1"/>
</dbReference>
<proteinExistence type="inferred from homology"/>
<comment type="similarity">
    <text evidence="2 8">Belongs to the ectoine synthase family.</text>
</comment>
<evidence type="ECO:0000256" key="4">
    <source>
        <dbReference type="ARBA" id="ARBA00019707"/>
    </source>
</evidence>
<feature type="region of interest" description="Disordered" evidence="9">
    <location>
        <begin position="115"/>
        <end position="135"/>
    </location>
</feature>
<dbReference type="InterPro" id="IPR014710">
    <property type="entry name" value="RmlC-like_jellyroll"/>
</dbReference>
<gene>
    <name evidence="8 10" type="primary">ectC</name>
    <name evidence="10" type="ORF">DNH61_18490</name>
</gene>
<evidence type="ECO:0000313" key="11">
    <source>
        <dbReference type="Proteomes" id="UP000249522"/>
    </source>
</evidence>
<keyword evidence="11" id="KW-1185">Reference proteome</keyword>
<dbReference type="EMBL" id="QKRB01000053">
    <property type="protein sequence ID" value="PZD94390.1"/>
    <property type="molecule type" value="Genomic_DNA"/>
</dbReference>
<evidence type="ECO:0000256" key="6">
    <source>
        <dbReference type="ARBA" id="ARBA00033271"/>
    </source>
</evidence>
<dbReference type="RefSeq" id="WP_111148159.1">
    <property type="nucleotide sequence ID" value="NZ_QKRB01000053.1"/>
</dbReference>
<accession>A0A2W1L8C0</accession>
<comment type="function">
    <text evidence="8">Catalyzes the circularization of gamma-N-acetyl-alpha,gamma-diaminobutyric acid (ADABA) to ectoine (1,4,5,6-tetrahydro-2-methyl-4-pyrimidine carboxylic acid), which is an excellent osmoprotectant.</text>
</comment>
<feature type="compositionally biased region" description="Basic and acidic residues" evidence="9">
    <location>
        <begin position="126"/>
        <end position="135"/>
    </location>
</feature>
<keyword evidence="5 8" id="KW-0456">Lyase</keyword>
<comment type="pathway">
    <text evidence="1 8">Amine and polyamine biosynthesis; ectoine biosynthesis; L-ectoine from L-aspartate 4-semialdehyde: step 3/3.</text>
</comment>
<organism evidence="10 11">
    <name type="scientific">Paenibacillus sambharensis</name>
    <dbReference type="NCBI Taxonomy" id="1803190"/>
    <lineage>
        <taxon>Bacteria</taxon>
        <taxon>Bacillati</taxon>
        <taxon>Bacillota</taxon>
        <taxon>Bacilli</taxon>
        <taxon>Bacillales</taxon>
        <taxon>Paenibacillaceae</taxon>
        <taxon>Paenibacillus</taxon>
    </lineage>
</organism>
<dbReference type="PANTHER" id="PTHR39289">
    <property type="match status" value="1"/>
</dbReference>
<dbReference type="CDD" id="cd06978">
    <property type="entry name" value="cupin_EctC"/>
    <property type="match status" value="1"/>
</dbReference>
<dbReference type="EC" id="4.2.1.108" evidence="3 8"/>
<evidence type="ECO:0000313" key="10">
    <source>
        <dbReference type="EMBL" id="PZD94390.1"/>
    </source>
</evidence>
<dbReference type="GO" id="GO:0033990">
    <property type="term" value="F:ectoine synthase activity"/>
    <property type="evidence" value="ECO:0007669"/>
    <property type="project" value="UniProtKB-EC"/>
</dbReference>